<dbReference type="PANTHER" id="PTHR31410">
    <property type="entry name" value="TRANSMEMBRANE PROTEIN 246"/>
    <property type="match status" value="1"/>
</dbReference>
<feature type="non-terminal residue" evidence="2">
    <location>
        <position position="1"/>
    </location>
</feature>
<dbReference type="CDD" id="cd22189">
    <property type="entry name" value="PGAP4-like_fungal"/>
    <property type="match status" value="1"/>
</dbReference>
<sequence length="571" mass="64607">SHQQSYHRSKVMGQYAAPSWVNRAARDYFGGGGRHLLLLLIPVTLFFFGVNFLPKYTYNDPTSAFFSPIHAYGRKYSNVRLAESKEFIKSYNATGAPDFRREFPVTPANPPPFLCATATTVVRPSGAIYFPETIGSLLSGLSQKERDQIYLMPLFGHTNQSEHPVFGQPWVGRVTDRILSYADSEMDSKDRAHVAELEAEYKKTGIPDREKMMFDYSYAIKACAATKAPYILYFEDDVAFADGWFHRTKRALFEAEQKTKNDKRGFFYLRLFYISKKEWPEQFKLSYFRTSAVLLVIFLLIWRFSRPTFAQSLRQRSANKGGLIAATVLTTYVVYTWLYFSAGVELAHGPERGVFPMNSCCAQATIFPNKMVEPLTDWYRERRIGFVDELAEKVANEKPDVFGPRFYVKPALVQHVGSKSSKGDNWGSDKPGQMAEAERVWNFGFEAWSQKRLAEDHKNAVAASAGLQRRGAVIGRVAYDETFSPCIYLYNILIEFDTTNQVTTDLRPVTQRNKFSASAIEDVSMMGIAAEQLACLTIASCSFILTGANCARGSKSSKSHLCEENQPSIRK</sequence>
<protein>
    <submittedName>
        <fullName evidence="2">Integral membrane protein</fullName>
    </submittedName>
</protein>
<dbReference type="Proteomes" id="UP000011086">
    <property type="component" value="Unassembled WGS sequence"/>
</dbReference>
<dbReference type="GO" id="GO:0006506">
    <property type="term" value="P:GPI anchor biosynthetic process"/>
    <property type="evidence" value="ECO:0007669"/>
    <property type="project" value="InterPro"/>
</dbReference>
<keyword evidence="1" id="KW-0812">Transmembrane</keyword>
<feature type="transmembrane region" description="Helical" evidence="1">
    <location>
        <begin position="36"/>
        <end position="53"/>
    </location>
</feature>
<reference evidence="2" key="1">
    <citation type="journal article" date="2012" name="PLoS Genet.">
        <title>Comparative analysis of the genomes of two field isolates of the rice blast fungus Magnaporthe oryzae.</title>
        <authorList>
            <person name="Xue M."/>
            <person name="Yang J."/>
            <person name="Li Z."/>
            <person name="Hu S."/>
            <person name="Yao N."/>
            <person name="Dean R.A."/>
            <person name="Zhao W."/>
            <person name="Shen M."/>
            <person name="Zhang H."/>
            <person name="Li C."/>
            <person name="Liu L."/>
            <person name="Cao L."/>
            <person name="Xu X."/>
            <person name="Xing Y."/>
            <person name="Hsiang T."/>
            <person name="Zhang Z."/>
            <person name="Xu J.R."/>
            <person name="Peng Y.L."/>
        </authorList>
    </citation>
    <scope>NUCLEOTIDE SEQUENCE</scope>
    <source>
        <strain evidence="2">Y34</strain>
    </source>
</reference>
<dbReference type="PANTHER" id="PTHR31410:SF1">
    <property type="entry name" value="POST-GPI ATTACHMENT TO PROTEINS FACTOR 4"/>
    <property type="match status" value="1"/>
</dbReference>
<dbReference type="GO" id="GO:0000139">
    <property type="term" value="C:Golgi membrane"/>
    <property type="evidence" value="ECO:0007669"/>
    <property type="project" value="InterPro"/>
</dbReference>
<feature type="transmembrane region" description="Helical" evidence="1">
    <location>
        <begin position="323"/>
        <end position="340"/>
    </location>
</feature>
<dbReference type="AlphaFoldDB" id="A0AA97PJZ1"/>
<name>A0AA97PJZ1_PYRO3</name>
<feature type="transmembrane region" description="Helical" evidence="1">
    <location>
        <begin position="285"/>
        <end position="302"/>
    </location>
</feature>
<proteinExistence type="predicted"/>
<keyword evidence="1" id="KW-0472">Membrane</keyword>
<gene>
    <name evidence="2" type="ORF">OOU_Y34scaffold00591g9</name>
</gene>
<organism evidence="2">
    <name type="scientific">Pyricularia oryzae (strain Y34)</name>
    <name type="common">Rice blast fungus</name>
    <name type="synonym">Magnaporthe oryzae</name>
    <dbReference type="NCBI Taxonomy" id="1143189"/>
    <lineage>
        <taxon>Eukaryota</taxon>
        <taxon>Fungi</taxon>
        <taxon>Dikarya</taxon>
        <taxon>Ascomycota</taxon>
        <taxon>Pezizomycotina</taxon>
        <taxon>Sordariomycetes</taxon>
        <taxon>Sordariomycetidae</taxon>
        <taxon>Magnaporthales</taxon>
        <taxon>Pyriculariaceae</taxon>
        <taxon>Pyricularia</taxon>
    </lineage>
</organism>
<dbReference type="GO" id="GO:0016757">
    <property type="term" value="F:glycosyltransferase activity"/>
    <property type="evidence" value="ECO:0007669"/>
    <property type="project" value="InterPro"/>
</dbReference>
<keyword evidence="1" id="KW-1133">Transmembrane helix</keyword>
<evidence type="ECO:0000313" key="2">
    <source>
        <dbReference type="EMBL" id="ELQ37486.1"/>
    </source>
</evidence>
<accession>A0AA97PJZ1</accession>
<dbReference type="EMBL" id="JH793010">
    <property type="protein sequence ID" value="ELQ37486.1"/>
    <property type="molecule type" value="Genomic_DNA"/>
</dbReference>
<evidence type="ECO:0000256" key="1">
    <source>
        <dbReference type="SAM" id="Phobius"/>
    </source>
</evidence>
<dbReference type="InterPro" id="IPR029675">
    <property type="entry name" value="PGAP4"/>
</dbReference>